<reference evidence="3" key="1">
    <citation type="submission" date="2021-03" db="EMBL/GenBank/DDBJ databases">
        <authorList>
            <person name="Tran Van P."/>
        </authorList>
    </citation>
    <scope>NUCLEOTIDE SEQUENCE</scope>
</reference>
<feature type="domain" description="Fibronectin type-III" evidence="2">
    <location>
        <begin position="1"/>
        <end position="76"/>
    </location>
</feature>
<evidence type="ECO:0000259" key="2">
    <source>
        <dbReference type="PROSITE" id="PS50853"/>
    </source>
</evidence>
<dbReference type="PROSITE" id="PS50853">
    <property type="entry name" value="FN3"/>
    <property type="match status" value="1"/>
</dbReference>
<dbReference type="InterPro" id="IPR003961">
    <property type="entry name" value="FN3_dom"/>
</dbReference>
<feature type="non-terminal residue" evidence="3">
    <location>
        <position position="111"/>
    </location>
</feature>
<protein>
    <recommendedName>
        <fullName evidence="2">Fibronectin type-III domain-containing protein</fullName>
    </recommendedName>
</protein>
<evidence type="ECO:0000313" key="4">
    <source>
        <dbReference type="Proteomes" id="UP001153148"/>
    </source>
</evidence>
<keyword evidence="4" id="KW-1185">Reference proteome</keyword>
<evidence type="ECO:0000256" key="1">
    <source>
        <dbReference type="SAM" id="Phobius"/>
    </source>
</evidence>
<name>A0ABN7PPL9_TIMPD</name>
<gene>
    <name evidence="3" type="ORF">TPAB3V08_LOCUS15067</name>
</gene>
<keyword evidence="1" id="KW-0472">Membrane</keyword>
<accession>A0ABN7PPL9</accession>
<dbReference type="InterPro" id="IPR036116">
    <property type="entry name" value="FN3_sf"/>
</dbReference>
<evidence type="ECO:0000313" key="3">
    <source>
        <dbReference type="EMBL" id="CAG2068124.1"/>
    </source>
</evidence>
<organism evidence="3 4">
    <name type="scientific">Timema podura</name>
    <name type="common">Walking stick</name>
    <dbReference type="NCBI Taxonomy" id="61482"/>
    <lineage>
        <taxon>Eukaryota</taxon>
        <taxon>Metazoa</taxon>
        <taxon>Ecdysozoa</taxon>
        <taxon>Arthropoda</taxon>
        <taxon>Hexapoda</taxon>
        <taxon>Insecta</taxon>
        <taxon>Pterygota</taxon>
        <taxon>Neoptera</taxon>
        <taxon>Polyneoptera</taxon>
        <taxon>Phasmatodea</taxon>
        <taxon>Timematodea</taxon>
        <taxon>Timematoidea</taxon>
        <taxon>Timematidae</taxon>
        <taxon>Timema</taxon>
    </lineage>
</organism>
<dbReference type="Proteomes" id="UP001153148">
    <property type="component" value="Unassembled WGS sequence"/>
</dbReference>
<dbReference type="InterPro" id="IPR013783">
    <property type="entry name" value="Ig-like_fold"/>
</dbReference>
<proteinExistence type="predicted"/>
<dbReference type="SUPFAM" id="SSF49265">
    <property type="entry name" value="Fibronectin type III"/>
    <property type="match status" value="1"/>
</dbReference>
<feature type="transmembrane region" description="Helical" evidence="1">
    <location>
        <begin position="82"/>
        <end position="104"/>
    </location>
</feature>
<comment type="caution">
    <text evidence="3">The sequence shown here is derived from an EMBL/GenBank/DDBJ whole genome shotgun (WGS) entry which is preliminary data.</text>
</comment>
<keyword evidence="1" id="KW-1133">Transmembrane helix</keyword>
<sequence>MMWTQPRTNWTCVKEYKVCWKDGNTAQTCTITDNTSYTITHLMAATNYSVQVGALNAVGELSTLSDISIFTSTLPLAPHTPVTPVIIAVIVILTAGISATVLYMHCKGILL</sequence>
<keyword evidence="1" id="KW-0812">Transmembrane</keyword>
<dbReference type="Gene3D" id="2.60.40.10">
    <property type="entry name" value="Immunoglobulins"/>
    <property type="match status" value="1"/>
</dbReference>
<dbReference type="Pfam" id="PF00041">
    <property type="entry name" value="fn3"/>
    <property type="match status" value="1"/>
</dbReference>
<dbReference type="CDD" id="cd00063">
    <property type="entry name" value="FN3"/>
    <property type="match status" value="1"/>
</dbReference>
<dbReference type="EMBL" id="CAJPIN010082441">
    <property type="protein sequence ID" value="CAG2068124.1"/>
    <property type="molecule type" value="Genomic_DNA"/>
</dbReference>